<dbReference type="InterPro" id="IPR038902">
    <property type="entry name" value="INTS1"/>
</dbReference>
<dbReference type="Pfam" id="PF12432">
    <property type="entry name" value="INTS1_RP2B-bd"/>
    <property type="match status" value="1"/>
</dbReference>
<dbReference type="EMBL" id="LR899768">
    <property type="protein sequence ID" value="CAD7242331.1"/>
    <property type="molecule type" value="Genomic_DNA"/>
</dbReference>
<keyword evidence="7" id="KW-1185">Reference proteome</keyword>
<evidence type="ECO:0008006" key="8">
    <source>
        <dbReference type="Google" id="ProtNLM"/>
    </source>
</evidence>
<feature type="domain" description="Integrator complex subunit 1 RPB2-binding" evidence="2">
    <location>
        <begin position="308"/>
        <end position="462"/>
    </location>
</feature>
<dbReference type="Proteomes" id="UP000677054">
    <property type="component" value="Unassembled WGS sequence"/>
</dbReference>
<dbReference type="OrthoDB" id="19938at2759"/>
<evidence type="ECO:0000313" key="7">
    <source>
        <dbReference type="Proteomes" id="UP000677054"/>
    </source>
</evidence>
<gene>
    <name evidence="6" type="ORF">DSTB1V02_LOCUS2300</name>
</gene>
<dbReference type="InterPro" id="IPR053965">
    <property type="entry name" value="INTS1_R4"/>
</dbReference>
<dbReference type="Pfam" id="PF22928">
    <property type="entry name" value="INTS1_R4"/>
    <property type="match status" value="1"/>
</dbReference>
<evidence type="ECO:0000259" key="2">
    <source>
        <dbReference type="Pfam" id="PF12432"/>
    </source>
</evidence>
<name>A0A7R8X252_9CRUS</name>
<dbReference type="Pfam" id="PF22927">
    <property type="entry name" value="INT1_R3"/>
    <property type="match status" value="1"/>
</dbReference>
<dbReference type="PANTHER" id="PTHR21224:SF1">
    <property type="entry name" value="INTEGRATOR COMPLEX SUBUNIT 1"/>
    <property type="match status" value="1"/>
</dbReference>
<evidence type="ECO:0000256" key="1">
    <source>
        <dbReference type="SAM" id="MobiDB-lite"/>
    </source>
</evidence>
<dbReference type="GO" id="GO:0032039">
    <property type="term" value="C:integrator complex"/>
    <property type="evidence" value="ECO:0007669"/>
    <property type="project" value="InterPro"/>
</dbReference>
<dbReference type="PANTHER" id="PTHR21224">
    <property type="entry name" value="INTEGRATOR COMPLEX SUBUNIT 1"/>
    <property type="match status" value="1"/>
</dbReference>
<proteinExistence type="predicted"/>
<dbReference type="InterPro" id="IPR053964">
    <property type="entry name" value="INT1_R3"/>
</dbReference>
<protein>
    <recommendedName>
        <fullName evidence="8">DUF3677 domain-containing protein</fullName>
    </recommendedName>
</protein>
<organism evidence="6">
    <name type="scientific">Darwinula stevensoni</name>
    <dbReference type="NCBI Taxonomy" id="69355"/>
    <lineage>
        <taxon>Eukaryota</taxon>
        <taxon>Metazoa</taxon>
        <taxon>Ecdysozoa</taxon>
        <taxon>Arthropoda</taxon>
        <taxon>Crustacea</taxon>
        <taxon>Oligostraca</taxon>
        <taxon>Ostracoda</taxon>
        <taxon>Podocopa</taxon>
        <taxon>Podocopida</taxon>
        <taxon>Darwinulocopina</taxon>
        <taxon>Darwinuloidea</taxon>
        <taxon>Darwinulidae</taxon>
        <taxon>Darwinula</taxon>
    </lineage>
</organism>
<feature type="domain" description="Integrator complex subunit 1 R4" evidence="4">
    <location>
        <begin position="1935"/>
        <end position="2033"/>
    </location>
</feature>
<evidence type="ECO:0000259" key="3">
    <source>
        <dbReference type="Pfam" id="PF22927"/>
    </source>
</evidence>
<feature type="domain" description="Integrator complex subunit 1 R3" evidence="3">
    <location>
        <begin position="1722"/>
        <end position="1880"/>
    </location>
</feature>
<dbReference type="GO" id="GO:0034474">
    <property type="term" value="P:U2 snRNA 3'-end processing"/>
    <property type="evidence" value="ECO:0007669"/>
    <property type="project" value="InterPro"/>
</dbReference>
<evidence type="ECO:0000313" key="6">
    <source>
        <dbReference type="EMBL" id="CAD7242331.1"/>
    </source>
</evidence>
<dbReference type="InterPro" id="IPR022145">
    <property type="entry name" value="INTS1_RPB2-bd"/>
</dbReference>
<evidence type="ECO:0000259" key="4">
    <source>
        <dbReference type="Pfam" id="PF22928"/>
    </source>
</evidence>
<sequence>MSAFNKRGSKAPRGPLPTSGEFIALGLKASGKQDLPPIDKFSSIKPSLSGAVPGTSGERKRETTGTHGASAILKKGKASGTPSLTALGVSRPKVDRGEAWESLAIEIDASSFLNEVEEAYEIGEEDKVEALLCGAAKLLKGQRSRPDQIVSLALLYLAKTYPSAFSSNDIINAFCSLLRREQALGFKTKGNPQVSILAANVLMAAFQDENIWPEVFIRAFIDDSLGERLWVDHEQCKGFVSNIMTAFKTKMPPSVLLTDLGLGRSDCPSPNNVAIELDETDINGGDLSNGKEKQNILILPRYIASNDAVEQMVVDLIRDQLTRRQPVDTITRNFLRLLTATCGLPEVRHLVIQRLEMWLQNPKLGRVANELLMAVAINCSTNAQIDVEVISHFIKIRLKAKPHINHYMNCLKELVMAHPENLSTVMKHTIYNELSSSRNPCNMQMIAVMFQVAGEASATILAEVFIELLGQQEDFLRAIRGVFREIVRVLRHELPFHVFSHQLMQERKGASFRDLAVDIKRRMFTSVVDLITLCIFSAISPPVREAYQALSRGERRDVTALRTYQRDISNIQKDAVLWLHSIVMPMYRPPPDDYVHSMYKVLLMEKGEQYYSLDNWPPEGERNFILRIAADVPLLQDTLMQILIIGLSKDHPVKAPDALELADQLVQRAGLLYTEGFEVLRVDRVQLVDLLFNLSVYHHPDSIALPSGYTPPDLAITNLYWKAWTVLLIVTAHNPSVFGPLAKESYPMLSTLLEMCITNQFTFPPITLRSGETYEEIMGKERQLSSLESAAIVEFETHLAGAVITEANSLLLPQLTSLNPTGPPRRPPPAILETLKTLNKKLHLGHLLCRSRDPDFLLGILQCQGPAQAMPWLVELVESSAGAFDILPVQCLCEFLMYESQEDGSRKNLQKRDQLLQHLKAIIHKQSADLQSSLEILEYFFQRISSQNPDMRRQAISGLELLVENRKPDEMMEVQLDASPGAHMLDLLPLLPNFSLMRHCIVKALRQACQIENEIQIVRNYVTFLARYGLGDSLGDLNDLVLDLSQLIVERSTIIGALLPLEDGGRSDAESQSTLHSLLMIFNQYTIKARGPLKETYPWSDSQDQILIQWSNGNAATMHILVVHAIVILLSYGPPAEFDSSLFTQLCNVWFPANLELPEAFLVDTSEVALLHPDWLKLRMIRSSVPELVDAALRDLEPCQLLLFMQSFGIPVHNMSKLLWALDRAVEYDRDSVSAAIVDHQYMTQLIEVQRQRGATGGYKFEELLGINTINASQGHEPSSHDVEMKELPRHVRDTKEELIEDIEKVFHSLFDIDQAASLTNAEKQHQAQVLQRMLVHELTHPGIDCKIARNLLCTITGVVQSPQMEFFFKALHRNSIISCPLFQSINALRDKLPFIMEEQYLHVMTMPQLTGLDSTSPLVHVLKQAGSPRKANGSHTLSVSKLSCSIRSSRDILQVIKDKTGYELESFLNVIVEEALKDNHVDSLVKAMSQILLSENRLTDQCNISQVCLLVDWIRLLEPRVIGSCPDEQKELIFGKRPPATKDYSRRQLYLMALLTHEGSIRTLRDCIDTMLSREDSFDPTSVLDFLWACIHMPKLWQGRDKHIPKHLPPEDVLCLNTEQVKTVSEYILQEAREKYEVKDLQHGCPIIQRRLSLLIKCCGEESNRLENLVCHLSKRAQNDPLANDLLEWVYLSHPSAIVPILNSSSSKEFLTVPHQGSSPLDVLSHVLISSLAATQKGKDWASKMRDYELACRKMASQHPYLFLRQLPMLAASLHGRVDYEFPMFRSRNHLNFFTHTLGLLELLIPHVFLPQYSEPVRDILQVFGDLMRKHGQKGEVAGLLNRFMLFVQRYINCHPSRAIGVMQEYIPVLSDLTCMYPDMSSLFSVLSALRVPRVGEHEKKSEGMNIPVEEKAPIYNPFSGLVHSGQADGFLLRLRKAASTEELICVLQDIGSITNRRIEVLLLFLDPIKNLIFHNSSAVRDLAYDLLLRALRLNPSASKECLESYLQCFDAEDEDVILSALSRMPKMTILLQDKATLILQKAFIRGLNANINAAPFICDSVALLQAQIGV</sequence>
<reference evidence="6" key="1">
    <citation type="submission" date="2020-11" db="EMBL/GenBank/DDBJ databases">
        <authorList>
            <person name="Tran Van P."/>
        </authorList>
    </citation>
    <scope>NUCLEOTIDE SEQUENCE</scope>
</reference>
<dbReference type="EMBL" id="CAJPEV010000251">
    <property type="protein sequence ID" value="CAG0882989.1"/>
    <property type="molecule type" value="Genomic_DNA"/>
</dbReference>
<evidence type="ECO:0000259" key="5">
    <source>
        <dbReference type="Pfam" id="PF22929"/>
    </source>
</evidence>
<feature type="domain" description="Integrator complex subunit 1 INTS2-binding" evidence="5">
    <location>
        <begin position="935"/>
        <end position="1261"/>
    </location>
</feature>
<accession>A0A7R8X252</accession>
<feature type="region of interest" description="Disordered" evidence="1">
    <location>
        <begin position="1"/>
        <end position="68"/>
    </location>
</feature>
<dbReference type="Pfam" id="PF22929">
    <property type="entry name" value="INTS1_INTS2-bd"/>
    <property type="match status" value="1"/>
</dbReference>
<dbReference type="InterPro" id="IPR053966">
    <property type="entry name" value="INTS1_INTS2-bd"/>
</dbReference>